<dbReference type="PROSITE" id="PS51184">
    <property type="entry name" value="JMJC"/>
    <property type="match status" value="1"/>
</dbReference>
<evidence type="ECO:0000256" key="4">
    <source>
        <dbReference type="SAM" id="MobiDB-lite"/>
    </source>
</evidence>
<feature type="compositionally biased region" description="Low complexity" evidence="4">
    <location>
        <begin position="731"/>
        <end position="744"/>
    </location>
</feature>
<feature type="compositionally biased region" description="Polar residues" evidence="4">
    <location>
        <begin position="778"/>
        <end position="791"/>
    </location>
</feature>
<dbReference type="OrthoDB" id="1667110at2759"/>
<dbReference type="GO" id="GO:0046872">
    <property type="term" value="F:metal ion binding"/>
    <property type="evidence" value="ECO:0007669"/>
    <property type="project" value="UniProtKB-KW"/>
</dbReference>
<dbReference type="STRING" id="101127.A0A1X2G8E1"/>
<dbReference type="Gene3D" id="2.60.120.650">
    <property type="entry name" value="Cupin"/>
    <property type="match status" value="2"/>
</dbReference>
<dbReference type="PANTHER" id="PTHR12549">
    <property type="entry name" value="JMJC DOMAIN-CONTAINING HISTONE DEMETHYLATION PROTEIN"/>
    <property type="match status" value="1"/>
</dbReference>
<feature type="compositionally biased region" description="Basic residues" evidence="4">
    <location>
        <begin position="745"/>
        <end position="758"/>
    </location>
</feature>
<dbReference type="GO" id="GO:0000785">
    <property type="term" value="C:chromatin"/>
    <property type="evidence" value="ECO:0007669"/>
    <property type="project" value="TreeGrafter"/>
</dbReference>
<gene>
    <name evidence="6" type="ORF">DM01DRAFT_1338936</name>
</gene>
<comment type="subcellular location">
    <subcellularLocation>
        <location evidence="1">Nucleus</location>
    </subcellularLocation>
</comment>
<dbReference type="SUPFAM" id="SSF51197">
    <property type="entry name" value="Clavaminate synthase-like"/>
    <property type="match status" value="1"/>
</dbReference>
<dbReference type="Proteomes" id="UP000242146">
    <property type="component" value="Unassembled WGS sequence"/>
</dbReference>
<name>A0A1X2G8E1_9FUNG</name>
<proteinExistence type="predicted"/>
<dbReference type="GO" id="GO:0032454">
    <property type="term" value="F:histone H3K9 demethylase activity"/>
    <property type="evidence" value="ECO:0007669"/>
    <property type="project" value="InterPro"/>
</dbReference>
<feature type="region of interest" description="Disordered" evidence="4">
    <location>
        <begin position="730"/>
        <end position="887"/>
    </location>
</feature>
<dbReference type="GO" id="GO:0031490">
    <property type="term" value="F:chromatin DNA binding"/>
    <property type="evidence" value="ECO:0007669"/>
    <property type="project" value="TreeGrafter"/>
</dbReference>
<evidence type="ECO:0000259" key="5">
    <source>
        <dbReference type="PROSITE" id="PS51184"/>
    </source>
</evidence>
<feature type="domain" description="JmjC" evidence="5">
    <location>
        <begin position="486"/>
        <end position="709"/>
    </location>
</feature>
<keyword evidence="3" id="KW-0539">Nucleus</keyword>
<accession>A0A1X2G8E1</accession>
<dbReference type="InterPro" id="IPR003347">
    <property type="entry name" value="JmjC_dom"/>
</dbReference>
<evidence type="ECO:0000313" key="6">
    <source>
        <dbReference type="EMBL" id="ORX47712.1"/>
    </source>
</evidence>
<dbReference type="EMBL" id="MCGT01000032">
    <property type="protein sequence ID" value="ORX47712.1"/>
    <property type="molecule type" value="Genomic_DNA"/>
</dbReference>
<feature type="compositionally biased region" description="Polar residues" evidence="4">
    <location>
        <begin position="330"/>
        <end position="349"/>
    </location>
</feature>
<feature type="compositionally biased region" description="Low complexity" evidence="4">
    <location>
        <begin position="358"/>
        <end position="371"/>
    </location>
</feature>
<sequence length="887" mass="97373">MPHQEFFVSDLKGTPLDSILKPQLGSPSLMIDPEQASYLKQNLRPLINQFLSYEWDIINKLPNESARCRPCVPDLRHICDVCSTSILNLHFACTICGVDVCIECMRRIPDGGDTSELSAAYGQWLALPEPVAGHPTPTELVSACMVSPRHTKSCFIPVTKYATDLISKWVKELDLASELSKPTASSMGVVQQDMDIPPTLLMKRHADDVDLLDFQREWCKGKPVVITNAIDRATTDWSPEAFRLMHGAGKIEVIDCYSMASHNLQVHQFFSAYDGDRAAMVINSEEADTKPHPATVANVVLSTSAAPGQHITDIIRKRKPYQRPAKEQGDVSSAGSTDSEGSMQTFTSEEGQDDDDWSAGSASESKSSDVSQPTLIRRSKRNVKSKEPLGRYHPIVAELGKGKETEVETTADHTPPVPTQNASRPVTSSAAPSSIVDKATPPFTSIRAASSSPSVRTIDRKYTVHSVFKIKDWPPNNAFVDVAPAWYNDYMDNILPIPEYCSADGMFNLSNRLPPSFVKPDLGPKMFIAFGLPPPSVEDLVGTTNIHCDMTDAVNVICHARPNDLYNNGKDLGIPDVDSTETTSDGVVAIWHIFRYEDLQALRTFLTRLDEEYTSLPIPFGTRQRRLGEKCYDPLHSQWIYLTGPLLNRLQQDYGVTPWTVYQKTGDAVYVPAGCAHQVRNLQHAIKCAFDFVSPENICRSADITQQFSNYGQEDVLQLKSTLLSAWAQLSTSSSPSKPSTSRSRPQRATRSSAKRHLVSTSSDVSSHPLPAADLPTLCTSQKRQDQSSSRPPAKVVSPLPEIPPPSADPSPKPSPHLTPLSPIGLPPSPLDQSLSPVSVLSSPSPWTDQLPLMDANKPVCKVPLAHPSPVTQAATLDHPSKRRKAD</sequence>
<feature type="compositionally biased region" description="Low complexity" evidence="4">
    <location>
        <begin position="831"/>
        <end position="846"/>
    </location>
</feature>
<dbReference type="Pfam" id="PF02373">
    <property type="entry name" value="JmjC"/>
    <property type="match status" value="1"/>
</dbReference>
<dbReference type="GO" id="GO:0003712">
    <property type="term" value="F:transcription coregulator activity"/>
    <property type="evidence" value="ECO:0007669"/>
    <property type="project" value="TreeGrafter"/>
</dbReference>
<dbReference type="InterPro" id="IPR045109">
    <property type="entry name" value="LSDs-like"/>
</dbReference>
<reference evidence="6 7" key="1">
    <citation type="submission" date="2016-07" db="EMBL/GenBank/DDBJ databases">
        <title>Pervasive Adenine N6-methylation of Active Genes in Fungi.</title>
        <authorList>
            <consortium name="DOE Joint Genome Institute"/>
            <person name="Mondo S.J."/>
            <person name="Dannebaum R.O."/>
            <person name="Kuo R.C."/>
            <person name="Labutti K."/>
            <person name="Haridas S."/>
            <person name="Kuo A."/>
            <person name="Salamov A."/>
            <person name="Ahrendt S.R."/>
            <person name="Lipzen A."/>
            <person name="Sullivan W."/>
            <person name="Andreopoulos W.B."/>
            <person name="Clum A."/>
            <person name="Lindquist E."/>
            <person name="Daum C."/>
            <person name="Ramamoorthy G.K."/>
            <person name="Gryganskyi A."/>
            <person name="Culley D."/>
            <person name="Magnuson J.K."/>
            <person name="James T.Y."/>
            <person name="O'Malley M.A."/>
            <person name="Stajich J.E."/>
            <person name="Spatafora J.W."/>
            <person name="Visel A."/>
            <person name="Grigoriev I.V."/>
        </authorList>
    </citation>
    <scope>NUCLEOTIDE SEQUENCE [LARGE SCALE GENOMIC DNA]</scope>
    <source>
        <strain evidence="6 7">NRRL 3301</strain>
    </source>
</reference>
<keyword evidence="2" id="KW-0479">Metal-binding</keyword>
<evidence type="ECO:0000256" key="3">
    <source>
        <dbReference type="ARBA" id="ARBA00023242"/>
    </source>
</evidence>
<evidence type="ECO:0000313" key="7">
    <source>
        <dbReference type="Proteomes" id="UP000242146"/>
    </source>
</evidence>
<dbReference type="GO" id="GO:0000118">
    <property type="term" value="C:histone deacetylase complex"/>
    <property type="evidence" value="ECO:0007669"/>
    <property type="project" value="TreeGrafter"/>
</dbReference>
<protein>
    <recommendedName>
        <fullName evidence="5">JmjC domain-containing protein</fullName>
    </recommendedName>
</protein>
<organism evidence="6 7">
    <name type="scientific">Hesseltinella vesiculosa</name>
    <dbReference type="NCBI Taxonomy" id="101127"/>
    <lineage>
        <taxon>Eukaryota</taxon>
        <taxon>Fungi</taxon>
        <taxon>Fungi incertae sedis</taxon>
        <taxon>Mucoromycota</taxon>
        <taxon>Mucoromycotina</taxon>
        <taxon>Mucoromycetes</taxon>
        <taxon>Mucorales</taxon>
        <taxon>Cunninghamellaceae</taxon>
        <taxon>Hesseltinella</taxon>
    </lineage>
</organism>
<dbReference type="SMART" id="SM00558">
    <property type="entry name" value="JmjC"/>
    <property type="match status" value="1"/>
</dbReference>
<dbReference type="AlphaFoldDB" id="A0A1X2G8E1"/>
<dbReference type="PANTHER" id="PTHR12549:SF38">
    <property type="entry name" value="JMJC DOMAIN-CONTAINING HISTONE DEMETHYLASE 2, ISOFORM A"/>
    <property type="match status" value="1"/>
</dbReference>
<feature type="compositionally biased region" description="Polar residues" evidence="4">
    <location>
        <begin position="419"/>
        <end position="432"/>
    </location>
</feature>
<evidence type="ECO:0000256" key="1">
    <source>
        <dbReference type="ARBA" id="ARBA00004123"/>
    </source>
</evidence>
<keyword evidence="7" id="KW-1185">Reference proteome</keyword>
<feature type="region of interest" description="Disordered" evidence="4">
    <location>
        <begin position="311"/>
        <end position="438"/>
    </location>
</feature>
<feature type="compositionally biased region" description="Pro residues" evidence="4">
    <location>
        <begin position="801"/>
        <end position="817"/>
    </location>
</feature>
<evidence type="ECO:0000256" key="2">
    <source>
        <dbReference type="ARBA" id="ARBA00022723"/>
    </source>
</evidence>
<dbReference type="GO" id="GO:0006357">
    <property type="term" value="P:regulation of transcription by RNA polymerase II"/>
    <property type="evidence" value="ECO:0007669"/>
    <property type="project" value="TreeGrafter"/>
</dbReference>
<comment type="caution">
    <text evidence="6">The sequence shown here is derived from an EMBL/GenBank/DDBJ whole genome shotgun (WGS) entry which is preliminary data.</text>
</comment>